<dbReference type="InterPro" id="IPR002826">
    <property type="entry name" value="MptE-like"/>
</dbReference>
<sequence length="506" mass="57681">MTNVFKKNIRALRMRYQDIALTLERTHSNGIYAGTLTAHTGENIPFFRNNRTLHSRYNPWIEAERTLPAQPCFILFCGIGAGIHISVFLEKFRHACCAVCEFDYASFRALLEQVDLTHIIVQERVHFLHPLTHGSASQEIAQCYMPIIHGNFFVHYLQPWKAFFPTSEQKIAELTSQAMKIIRADFSVQVHFGKLWMRNALLNLRYAQIFTPKLPNINTQTEAIILGAGPSLEKGIEKIRSHRDVYTIFACDTAFPVCCTGGLMPDFFISIDPQYISYAHTMCSFPSQVTAIFDICACPCAVRSFYLNGNSLIFTGGGHPFSVYASRFSSLPFLETSSGTVAGAAYSVASFLGFTRITSVGTDFSYTNGKPYARGTYLSKQFEQKILRISPLETQFCNLMFRTPTRQDNTQGGITYSNEILDQYKRNFDQITPGARPWHAADFRAFPYKQFINFFHAQLRSKHAAALLAMLPFITWYKTKRTPQAPIFRILELVLEDVLRYTRYNE</sequence>
<reference evidence="3" key="1">
    <citation type="journal article" date="2012" name="PLoS Negl. Trop. Dis.">
        <title>Whole genome sequences of three Treponema pallidum ssp. pertenue strains: yaws and syphilis treponemes differ in less than 0.2% of the genome sequence.</title>
        <authorList>
            <person name="Cejkova D."/>
            <person name="Zobanikova M."/>
            <person name="Chen L."/>
            <person name="Pospisilova P."/>
            <person name="Strouhal M."/>
            <person name="Qin X."/>
            <person name="Mikalova L."/>
            <person name="Norris S.J."/>
            <person name="Muzny D.M."/>
            <person name="Gibbs R.A."/>
            <person name="Fulton L.L."/>
            <person name="Sodergren E."/>
            <person name="Weinstock G.M."/>
            <person name="Smajs D."/>
        </authorList>
    </citation>
    <scope>NUCLEOTIDE SEQUENCE [LARGE SCALE GENOMIC DNA]</scope>
    <source>
        <strain evidence="3">Gauthier</strain>
    </source>
</reference>
<evidence type="ECO:0000313" key="3">
    <source>
        <dbReference type="Proteomes" id="UP000008192"/>
    </source>
</evidence>
<proteinExistence type="predicted"/>
<accession>A0AAU8PIB4</accession>
<dbReference type="Proteomes" id="UP000008192">
    <property type="component" value="Chromosome"/>
</dbReference>
<dbReference type="AlphaFoldDB" id="A0AAU8PIB4"/>
<feature type="domain" description="6-hydroxymethylpterin diphosphokinase MptE-like" evidence="1">
    <location>
        <begin position="203"/>
        <end position="368"/>
    </location>
</feature>
<dbReference type="RefSeq" id="WP_014342313.1">
    <property type="nucleotide sequence ID" value="NC_016843.1"/>
</dbReference>
<dbReference type="PANTHER" id="PTHR41786">
    <property type="entry name" value="MOTILITY ACCESSORY FACTOR MAF"/>
    <property type="match status" value="1"/>
</dbReference>
<dbReference type="Pfam" id="PF01973">
    <property type="entry name" value="MptE-like"/>
    <property type="match status" value="1"/>
</dbReference>
<dbReference type="KEGG" id="tpg:TPEGAU_0174"/>
<organism evidence="2 3">
    <name type="scientific">Treponema pallidum subsp. pertenue (strain Gauthier)</name>
    <dbReference type="NCBI Taxonomy" id="491080"/>
    <lineage>
        <taxon>Bacteria</taxon>
        <taxon>Pseudomonadati</taxon>
        <taxon>Spirochaetota</taxon>
        <taxon>Spirochaetia</taxon>
        <taxon>Spirochaetales</taxon>
        <taxon>Treponemataceae</taxon>
        <taxon>Treponema</taxon>
    </lineage>
</organism>
<dbReference type="PANTHER" id="PTHR41786:SF1">
    <property type="entry name" value="6-HYDROXYMETHYLPTERIN DIPHOSPHOKINASE MPTE-LIKE DOMAIN-CONTAINING PROTEIN"/>
    <property type="match status" value="1"/>
</dbReference>
<protein>
    <recommendedName>
        <fullName evidence="1">6-hydroxymethylpterin diphosphokinase MptE-like domain-containing protein</fullName>
    </recommendedName>
</protein>
<gene>
    <name evidence="2" type="ordered locus">TPEGAU_0174</name>
</gene>
<evidence type="ECO:0000259" key="1">
    <source>
        <dbReference type="Pfam" id="PF01973"/>
    </source>
</evidence>
<evidence type="ECO:0000313" key="2">
    <source>
        <dbReference type="EMBL" id="AEZ59435.1"/>
    </source>
</evidence>
<name>A0AAU8PIB4_TREPG</name>
<dbReference type="EMBL" id="CP002376">
    <property type="protein sequence ID" value="AEZ59435.1"/>
    <property type="molecule type" value="Genomic_DNA"/>
</dbReference>
<dbReference type="GeneID" id="93875965"/>